<dbReference type="EMBL" id="CAJHNH020002198">
    <property type="protein sequence ID" value="CAG5125891.1"/>
    <property type="molecule type" value="Genomic_DNA"/>
</dbReference>
<evidence type="ECO:0000256" key="9">
    <source>
        <dbReference type="ARBA" id="ARBA00023211"/>
    </source>
</evidence>
<gene>
    <name evidence="13" type="ORF">CUNI_LOCUS11449</name>
</gene>
<name>A0A8S3ZFV3_9EUPU</name>
<evidence type="ECO:0000256" key="10">
    <source>
        <dbReference type="ARBA" id="ARBA00023239"/>
    </source>
</evidence>
<keyword evidence="5 11" id="KW-0479">Metal-binding</keyword>
<reference evidence="13" key="1">
    <citation type="submission" date="2021-04" db="EMBL/GenBank/DDBJ databases">
        <authorList>
            <consortium name="Molecular Ecology Group"/>
        </authorList>
    </citation>
    <scope>NUCLEOTIDE SEQUENCE</scope>
</reference>
<dbReference type="GO" id="GO:0004521">
    <property type="term" value="F:RNA endonuclease activity"/>
    <property type="evidence" value="ECO:0007669"/>
    <property type="project" value="UniProtKB-UniRule"/>
</dbReference>
<dbReference type="CDD" id="cd21159">
    <property type="entry name" value="XendoU"/>
    <property type="match status" value="1"/>
</dbReference>
<evidence type="ECO:0000256" key="11">
    <source>
        <dbReference type="RuleBase" id="RU367085"/>
    </source>
</evidence>
<dbReference type="Pfam" id="PF09412">
    <property type="entry name" value="XendoU"/>
    <property type="match status" value="1"/>
</dbReference>
<evidence type="ECO:0000256" key="5">
    <source>
        <dbReference type="ARBA" id="ARBA00022723"/>
    </source>
</evidence>
<keyword evidence="4 11" id="KW-0540">Nuclease</keyword>
<dbReference type="GO" id="GO:0046872">
    <property type="term" value="F:metal ion binding"/>
    <property type="evidence" value="ECO:0007669"/>
    <property type="project" value="UniProtKB-UniRule"/>
</dbReference>
<comment type="similarity">
    <text evidence="2 11">Belongs to the ENDOU family.</text>
</comment>
<comment type="catalytic activity">
    <reaction evidence="11">
        <text>ribonucleotidyl-uridine-RNA = a 5'-end dephospho-uridine-RNA + a 3'-end 2',3'-cyclophospho-ribonucleotide-RNA</text>
        <dbReference type="Rhea" id="RHEA:67792"/>
        <dbReference type="Rhea" id="RHEA-COMP:10464"/>
        <dbReference type="Rhea" id="RHEA-COMP:17354"/>
        <dbReference type="Rhea" id="RHEA-COMP:17356"/>
        <dbReference type="ChEBI" id="CHEBI:83064"/>
        <dbReference type="ChEBI" id="CHEBI:173117"/>
        <dbReference type="ChEBI" id="CHEBI:173224"/>
    </reaction>
</comment>
<protein>
    <recommendedName>
        <fullName evidence="11">Uridylate-specific endoribonuclease</fullName>
        <ecNumber evidence="11">4.6.1.-</ecNumber>
    </recommendedName>
</protein>
<keyword evidence="6 11" id="KW-0255">Endonuclease</keyword>
<evidence type="ECO:0000256" key="4">
    <source>
        <dbReference type="ARBA" id="ARBA00022722"/>
    </source>
</evidence>
<dbReference type="GO" id="GO:0016829">
    <property type="term" value="F:lyase activity"/>
    <property type="evidence" value="ECO:0007669"/>
    <property type="project" value="UniProtKB-KW"/>
</dbReference>
<organism evidence="13 14">
    <name type="scientific">Candidula unifasciata</name>
    <dbReference type="NCBI Taxonomy" id="100452"/>
    <lineage>
        <taxon>Eukaryota</taxon>
        <taxon>Metazoa</taxon>
        <taxon>Spiralia</taxon>
        <taxon>Lophotrochozoa</taxon>
        <taxon>Mollusca</taxon>
        <taxon>Gastropoda</taxon>
        <taxon>Heterobranchia</taxon>
        <taxon>Euthyneura</taxon>
        <taxon>Panpulmonata</taxon>
        <taxon>Eupulmonata</taxon>
        <taxon>Stylommatophora</taxon>
        <taxon>Helicina</taxon>
        <taxon>Helicoidea</taxon>
        <taxon>Geomitridae</taxon>
        <taxon>Candidula</taxon>
    </lineage>
</organism>
<evidence type="ECO:0000313" key="13">
    <source>
        <dbReference type="EMBL" id="CAG5125891.1"/>
    </source>
</evidence>
<keyword evidence="11" id="KW-0732">Signal</keyword>
<dbReference type="Proteomes" id="UP000678393">
    <property type="component" value="Unassembled WGS sequence"/>
</dbReference>
<keyword evidence="7 11" id="KW-0378">Hydrolase</keyword>
<dbReference type="InterPro" id="IPR018998">
    <property type="entry name" value="EndoU_C"/>
</dbReference>
<evidence type="ECO:0000256" key="6">
    <source>
        <dbReference type="ARBA" id="ARBA00022759"/>
    </source>
</evidence>
<evidence type="ECO:0000256" key="3">
    <source>
        <dbReference type="ARBA" id="ARBA00011245"/>
    </source>
</evidence>
<dbReference type="SUPFAM" id="SSF142877">
    <property type="entry name" value="EndoU-like"/>
    <property type="match status" value="1"/>
</dbReference>
<comment type="caution">
    <text evidence="13">The sequence shown here is derived from an EMBL/GenBank/DDBJ whole genome shotgun (WGS) entry which is preliminary data.</text>
</comment>
<dbReference type="GO" id="GO:0016787">
    <property type="term" value="F:hydrolase activity"/>
    <property type="evidence" value="ECO:0007669"/>
    <property type="project" value="UniProtKB-KW"/>
</dbReference>
<keyword evidence="9 11" id="KW-0464">Manganese</keyword>
<keyword evidence="8 11" id="KW-0694">RNA-binding</keyword>
<dbReference type="GO" id="GO:0003723">
    <property type="term" value="F:RNA binding"/>
    <property type="evidence" value="ECO:0007669"/>
    <property type="project" value="UniProtKB-UniRule"/>
</dbReference>
<feature type="domain" description="EndoU" evidence="12">
    <location>
        <begin position="33"/>
        <end position="220"/>
    </location>
</feature>
<dbReference type="PROSITE" id="PS51959">
    <property type="entry name" value="ENDOU"/>
    <property type="match status" value="1"/>
</dbReference>
<evidence type="ECO:0000259" key="12">
    <source>
        <dbReference type="PROSITE" id="PS51959"/>
    </source>
</evidence>
<comment type="cofactor">
    <cofactor evidence="1 11">
        <name>Mn(2+)</name>
        <dbReference type="ChEBI" id="CHEBI:29035"/>
    </cofactor>
</comment>
<keyword evidence="10" id="KW-0456">Lyase</keyword>
<sequence>MNRIRGVFIVICGMSHLTGALCDRPSEPQVRQSCLSLAQVSKDLWDNDVNRIATGDITLNYQGQVSTSNRTDQSSHKLFSHVNENKLSGPTYQTFLSLLDNYVPDKGVKESLTSSESSENTAFLNAILNTRVMNVLLNYLQCRGFVNNQADLRSVLTKLWLDFYPRSGTSTVNDTSGFEHVLAGEYKSSTEVNGFHSWLSFYQKEKAGQLNYYGYVSKGE</sequence>
<evidence type="ECO:0000313" key="14">
    <source>
        <dbReference type="Proteomes" id="UP000678393"/>
    </source>
</evidence>
<comment type="subunit">
    <text evidence="3 11">Monomer.</text>
</comment>
<feature type="chain" id="PRO_5035962667" description="Uridylate-specific endoribonuclease" evidence="11">
    <location>
        <begin position="23"/>
        <end position="220"/>
    </location>
</feature>
<accession>A0A8S3ZFV3</accession>
<dbReference type="OrthoDB" id="430326at2759"/>
<dbReference type="AlphaFoldDB" id="A0A8S3ZFV3"/>
<evidence type="ECO:0000256" key="7">
    <source>
        <dbReference type="ARBA" id="ARBA00022801"/>
    </source>
</evidence>
<proteinExistence type="inferred from homology"/>
<keyword evidence="14" id="KW-1185">Reference proteome</keyword>
<evidence type="ECO:0000256" key="8">
    <source>
        <dbReference type="ARBA" id="ARBA00022884"/>
    </source>
</evidence>
<dbReference type="InterPro" id="IPR039787">
    <property type="entry name" value="ENDOU"/>
</dbReference>
<dbReference type="EC" id="4.6.1.-" evidence="11"/>
<dbReference type="PANTHER" id="PTHR12439:SF42">
    <property type="entry name" value="ENDORIBONUCLEASE-RELATED"/>
    <property type="match status" value="1"/>
</dbReference>
<evidence type="ECO:0000256" key="1">
    <source>
        <dbReference type="ARBA" id="ARBA00001936"/>
    </source>
</evidence>
<feature type="non-terminal residue" evidence="13">
    <location>
        <position position="1"/>
    </location>
</feature>
<evidence type="ECO:0000256" key="2">
    <source>
        <dbReference type="ARBA" id="ARBA00010168"/>
    </source>
</evidence>
<dbReference type="PANTHER" id="PTHR12439">
    <property type="entry name" value="PLACENTAL PROTEIN 11-RELATED"/>
    <property type="match status" value="1"/>
</dbReference>
<dbReference type="InterPro" id="IPR037227">
    <property type="entry name" value="EndoU-like"/>
</dbReference>
<feature type="signal peptide" evidence="11">
    <location>
        <begin position="1"/>
        <end position="22"/>
    </location>
</feature>